<dbReference type="InterPro" id="IPR038063">
    <property type="entry name" value="Transpep_catalytic_dom"/>
</dbReference>
<dbReference type="GO" id="GO:0071972">
    <property type="term" value="F:peptidoglycan L,D-transpeptidase activity"/>
    <property type="evidence" value="ECO:0007669"/>
    <property type="project" value="TreeGrafter"/>
</dbReference>
<evidence type="ECO:0000256" key="4">
    <source>
        <dbReference type="ARBA" id="ARBA00022960"/>
    </source>
</evidence>
<dbReference type="PANTHER" id="PTHR30582:SF30">
    <property type="entry name" value="BLR4375 PROTEIN"/>
    <property type="match status" value="1"/>
</dbReference>
<keyword evidence="5 7" id="KW-0573">Peptidoglycan synthesis</keyword>
<evidence type="ECO:0000259" key="10">
    <source>
        <dbReference type="PROSITE" id="PS52029"/>
    </source>
</evidence>
<comment type="pathway">
    <text evidence="1 7">Cell wall biogenesis; peptidoglycan biosynthesis.</text>
</comment>
<keyword evidence="12" id="KW-1185">Reference proteome</keyword>
<dbReference type="GO" id="GO:0005576">
    <property type="term" value="C:extracellular region"/>
    <property type="evidence" value="ECO:0007669"/>
    <property type="project" value="TreeGrafter"/>
</dbReference>
<comment type="caution">
    <text evidence="11">The sequence shown here is derived from an EMBL/GenBank/DDBJ whole genome shotgun (WGS) entry which is preliminary data.</text>
</comment>
<comment type="similarity">
    <text evidence="2">Belongs to the YkuD family.</text>
</comment>
<dbReference type="RefSeq" id="WP_131568952.1">
    <property type="nucleotide sequence ID" value="NZ_JAINFK010000003.1"/>
</dbReference>
<protein>
    <submittedName>
        <fullName evidence="11">L,D-transpeptidase</fullName>
    </submittedName>
</protein>
<evidence type="ECO:0000256" key="9">
    <source>
        <dbReference type="SAM" id="SignalP"/>
    </source>
</evidence>
<evidence type="ECO:0000256" key="2">
    <source>
        <dbReference type="ARBA" id="ARBA00005992"/>
    </source>
</evidence>
<dbReference type="GO" id="GO:0018104">
    <property type="term" value="P:peptidoglycan-protein cross-linking"/>
    <property type="evidence" value="ECO:0007669"/>
    <property type="project" value="TreeGrafter"/>
</dbReference>
<dbReference type="PROSITE" id="PS52029">
    <property type="entry name" value="LD_TPASE"/>
    <property type="match status" value="1"/>
</dbReference>
<evidence type="ECO:0000256" key="7">
    <source>
        <dbReference type="PROSITE-ProRule" id="PRU01373"/>
    </source>
</evidence>
<dbReference type="EMBL" id="SJST01000004">
    <property type="protein sequence ID" value="TCD13703.1"/>
    <property type="molecule type" value="Genomic_DNA"/>
</dbReference>
<feature type="region of interest" description="Disordered" evidence="8">
    <location>
        <begin position="83"/>
        <end position="106"/>
    </location>
</feature>
<evidence type="ECO:0000256" key="5">
    <source>
        <dbReference type="ARBA" id="ARBA00022984"/>
    </source>
</evidence>
<feature type="active site" description="Nucleophile" evidence="7">
    <location>
        <position position="428"/>
    </location>
</feature>
<evidence type="ECO:0000256" key="8">
    <source>
        <dbReference type="SAM" id="MobiDB-lite"/>
    </source>
</evidence>
<dbReference type="GO" id="GO:0016740">
    <property type="term" value="F:transferase activity"/>
    <property type="evidence" value="ECO:0007669"/>
    <property type="project" value="UniProtKB-KW"/>
</dbReference>
<keyword evidence="4 7" id="KW-0133">Cell shape</keyword>
<dbReference type="InterPro" id="IPR005490">
    <property type="entry name" value="LD_TPept_cat_dom"/>
</dbReference>
<dbReference type="Proteomes" id="UP000291301">
    <property type="component" value="Unassembled WGS sequence"/>
</dbReference>
<evidence type="ECO:0000256" key="3">
    <source>
        <dbReference type="ARBA" id="ARBA00022679"/>
    </source>
</evidence>
<reference evidence="11 12" key="1">
    <citation type="journal article" date="2015" name="Antonie Van Leeuwenhoek">
        <title>Oricola cellulosilytica gen. nov., sp. nov., a cellulose-degrading bacterium of the family Phyllobacteriaceae isolated from surface seashore water, and emended descriptions of Mesorhizobium loti and Phyllobacterium myrsinacearum.</title>
        <authorList>
            <person name="Hameed A."/>
            <person name="Shahina M."/>
            <person name="Lai W.A."/>
            <person name="Lin S.Y."/>
            <person name="Young L.S."/>
            <person name="Liu Y.C."/>
            <person name="Hsu Y.H."/>
            <person name="Young C.C."/>
        </authorList>
    </citation>
    <scope>NUCLEOTIDE SEQUENCE [LARGE SCALE GENOMIC DNA]</scope>
    <source>
        <strain evidence="11 12">KCTC 52183</strain>
    </source>
</reference>
<dbReference type="Gene3D" id="2.40.440.10">
    <property type="entry name" value="L,D-transpeptidase catalytic domain-like"/>
    <property type="match status" value="1"/>
</dbReference>
<dbReference type="AlphaFoldDB" id="A0A4R0PEA4"/>
<dbReference type="OrthoDB" id="9787225at2"/>
<dbReference type="GO" id="GO:0071555">
    <property type="term" value="P:cell wall organization"/>
    <property type="evidence" value="ECO:0007669"/>
    <property type="project" value="UniProtKB-UniRule"/>
</dbReference>
<name>A0A4R0PEA4_9HYPH</name>
<proteinExistence type="inferred from homology"/>
<feature type="active site" description="Proton donor/acceptor" evidence="7">
    <location>
        <position position="412"/>
    </location>
</feature>
<feature type="chain" id="PRO_5020568127" evidence="9">
    <location>
        <begin position="25"/>
        <end position="453"/>
    </location>
</feature>
<dbReference type="InterPro" id="IPR050979">
    <property type="entry name" value="LD-transpeptidase"/>
</dbReference>
<dbReference type="CDD" id="cd16913">
    <property type="entry name" value="YkuD_like"/>
    <property type="match status" value="1"/>
</dbReference>
<dbReference type="GO" id="GO:0008360">
    <property type="term" value="P:regulation of cell shape"/>
    <property type="evidence" value="ECO:0007669"/>
    <property type="project" value="UniProtKB-UniRule"/>
</dbReference>
<keyword evidence="9" id="KW-0732">Signal</keyword>
<feature type="domain" description="L,D-TPase catalytic" evidence="10">
    <location>
        <begin position="319"/>
        <end position="452"/>
    </location>
</feature>
<evidence type="ECO:0000313" key="12">
    <source>
        <dbReference type="Proteomes" id="UP000291301"/>
    </source>
</evidence>
<dbReference type="SUPFAM" id="SSF141523">
    <property type="entry name" value="L,D-transpeptidase catalytic domain-like"/>
    <property type="match status" value="1"/>
</dbReference>
<feature type="signal peptide" evidence="9">
    <location>
        <begin position="1"/>
        <end position="24"/>
    </location>
</feature>
<accession>A0A4R0PEA4</accession>
<evidence type="ECO:0000256" key="6">
    <source>
        <dbReference type="ARBA" id="ARBA00023316"/>
    </source>
</evidence>
<keyword evidence="6 7" id="KW-0961">Cell wall biogenesis/degradation</keyword>
<evidence type="ECO:0000313" key="11">
    <source>
        <dbReference type="EMBL" id="TCD13703.1"/>
    </source>
</evidence>
<evidence type="ECO:0000256" key="1">
    <source>
        <dbReference type="ARBA" id="ARBA00004752"/>
    </source>
</evidence>
<gene>
    <name evidence="11" type="ORF">E0D97_11355</name>
</gene>
<organism evidence="11 12">
    <name type="scientific">Oricola cellulosilytica</name>
    <dbReference type="NCBI Taxonomy" id="1429082"/>
    <lineage>
        <taxon>Bacteria</taxon>
        <taxon>Pseudomonadati</taxon>
        <taxon>Pseudomonadota</taxon>
        <taxon>Alphaproteobacteria</taxon>
        <taxon>Hyphomicrobiales</taxon>
        <taxon>Ahrensiaceae</taxon>
        <taxon>Oricola</taxon>
    </lineage>
</organism>
<keyword evidence="3" id="KW-0808">Transferase</keyword>
<dbReference type="UniPathway" id="UPA00219"/>
<dbReference type="Pfam" id="PF03734">
    <property type="entry name" value="YkuD"/>
    <property type="match status" value="1"/>
</dbReference>
<dbReference type="PANTHER" id="PTHR30582">
    <property type="entry name" value="L,D-TRANSPEPTIDASE"/>
    <property type="match status" value="1"/>
</dbReference>
<sequence>MLHFRSLKLSALLAGMIFVSGSMSVIPATAAEAVEVAQADIGMFVDRRGRRVYYDRRTDRIVAIEEPDGRRALFPGDRQPAAALGEIDPDYFPPPPPPAEEIAPVPRRVERAPLQAPSEPGGRRFRSLEELLEDRGVATSPEPDPVPAPAPQAEPLPETRTAAIPRTDPLPKVDADIVAKLQVLLDRKGVSPGVIDGRMGSNVQKALDSYRTITGRVVDPANEIEIDAELELSGGDAFTDYTITPEDVAGPFIPSVPEDYAEKAKLEALSFTSPLELLAEKFHMDQDYLVKLNPGADFNQPGTTIRVAATGEELAGTVVRIEADKTREQVRAYDETGALIAAYPATIGSSATPSPSGTHTVERIAVNPNYTYNPKINFVQGDNRDILTIAPGPNGPVGSIWIALSKPTYGIHGTPEPSRIGKTNSNGCVRLTNWDAAELADMVSQGVTVEFLD</sequence>